<proteinExistence type="inferred from homology"/>
<dbReference type="Pfam" id="PF00579">
    <property type="entry name" value="tRNA-synt_1b"/>
    <property type="match status" value="1"/>
</dbReference>
<evidence type="ECO:0000313" key="10">
    <source>
        <dbReference type="Proteomes" id="UP000254621"/>
    </source>
</evidence>
<dbReference type="GO" id="GO:0005737">
    <property type="term" value="C:cytoplasm"/>
    <property type="evidence" value="ECO:0007669"/>
    <property type="project" value="TreeGrafter"/>
</dbReference>
<dbReference type="SUPFAM" id="SSF52374">
    <property type="entry name" value="Nucleotidylyl transferase"/>
    <property type="match status" value="1"/>
</dbReference>
<evidence type="ECO:0000256" key="1">
    <source>
        <dbReference type="ARBA" id="ARBA00005594"/>
    </source>
</evidence>
<evidence type="ECO:0000256" key="2">
    <source>
        <dbReference type="ARBA" id="ARBA00013161"/>
    </source>
</evidence>
<keyword evidence="7" id="KW-0030">Aminoacyl-tRNA synthetase</keyword>
<evidence type="ECO:0000256" key="5">
    <source>
        <dbReference type="ARBA" id="ARBA00022840"/>
    </source>
</evidence>
<dbReference type="Gene3D" id="1.10.240.10">
    <property type="entry name" value="Tyrosyl-Transfer RNA Synthetase"/>
    <property type="match status" value="1"/>
</dbReference>
<keyword evidence="3 9" id="KW-0436">Ligase</keyword>
<dbReference type="AlphaFoldDB" id="A0A380P6W6"/>
<reference evidence="9 10" key="1">
    <citation type="submission" date="2018-06" db="EMBL/GenBank/DDBJ databases">
        <authorList>
            <consortium name="Pathogen Informatics"/>
            <person name="Doyle S."/>
        </authorList>
    </citation>
    <scope>NUCLEOTIDE SEQUENCE [LARGE SCALE GENOMIC DNA]</scope>
    <source>
        <strain evidence="9 10">NCTC13645</strain>
    </source>
</reference>
<evidence type="ECO:0000256" key="4">
    <source>
        <dbReference type="ARBA" id="ARBA00022741"/>
    </source>
</evidence>
<dbReference type="FunFam" id="1.10.240.10:FF:000005">
    <property type="entry name" value="Tryptophan--tRNA ligase"/>
    <property type="match status" value="1"/>
</dbReference>
<keyword evidence="5" id="KW-0067">ATP-binding</keyword>
<name>A0A380P6W6_WEIVI</name>
<dbReference type="EMBL" id="UHIV01000005">
    <property type="protein sequence ID" value="SUP60960.1"/>
    <property type="molecule type" value="Genomic_DNA"/>
</dbReference>
<organism evidence="9 10">
    <name type="scientific">Weissella viridescens</name>
    <name type="common">Lactobacillus viridescens</name>
    <dbReference type="NCBI Taxonomy" id="1629"/>
    <lineage>
        <taxon>Bacteria</taxon>
        <taxon>Bacillati</taxon>
        <taxon>Bacillota</taxon>
        <taxon>Bacilli</taxon>
        <taxon>Lactobacillales</taxon>
        <taxon>Lactobacillaceae</taxon>
        <taxon>Weissella</taxon>
    </lineage>
</organism>
<sequence length="92" mass="10494">MPGLDGNAKMSKSLDNCIYLSDDEETLWNRVRSMYTDPEHIQVADPGHVEGNMVFTYLDVFDPDKAQVETLKDQYRAGGLGDMKIKSIYLKY</sequence>
<dbReference type="PANTHER" id="PTHR10055">
    <property type="entry name" value="TRYPTOPHANYL-TRNA SYNTHETASE"/>
    <property type="match status" value="1"/>
</dbReference>
<evidence type="ECO:0000256" key="6">
    <source>
        <dbReference type="ARBA" id="ARBA00022917"/>
    </source>
</evidence>
<dbReference type="PANTHER" id="PTHR10055:SF1">
    <property type="entry name" value="TRYPTOPHAN--TRNA LIGASE, CYTOPLASMIC"/>
    <property type="match status" value="1"/>
</dbReference>
<dbReference type="GO" id="GO:0006436">
    <property type="term" value="P:tryptophanyl-tRNA aminoacylation"/>
    <property type="evidence" value="ECO:0007669"/>
    <property type="project" value="TreeGrafter"/>
</dbReference>
<evidence type="ECO:0000313" key="9">
    <source>
        <dbReference type="EMBL" id="SUP60960.1"/>
    </source>
</evidence>
<keyword evidence="6" id="KW-0648">Protein biosynthesis</keyword>
<evidence type="ECO:0000256" key="8">
    <source>
        <dbReference type="ARBA" id="ARBA00049929"/>
    </source>
</evidence>
<dbReference type="GO" id="GO:0005524">
    <property type="term" value="F:ATP binding"/>
    <property type="evidence" value="ECO:0007669"/>
    <property type="project" value="UniProtKB-KW"/>
</dbReference>
<comment type="catalytic activity">
    <reaction evidence="8">
        <text>tRNA(Trp) + L-tryptophan + ATP = L-tryptophyl-tRNA(Trp) + AMP + diphosphate + H(+)</text>
        <dbReference type="Rhea" id="RHEA:24080"/>
        <dbReference type="Rhea" id="RHEA-COMP:9671"/>
        <dbReference type="Rhea" id="RHEA-COMP:9705"/>
        <dbReference type="ChEBI" id="CHEBI:15378"/>
        <dbReference type="ChEBI" id="CHEBI:30616"/>
        <dbReference type="ChEBI" id="CHEBI:33019"/>
        <dbReference type="ChEBI" id="CHEBI:57912"/>
        <dbReference type="ChEBI" id="CHEBI:78442"/>
        <dbReference type="ChEBI" id="CHEBI:78535"/>
        <dbReference type="ChEBI" id="CHEBI:456215"/>
        <dbReference type="EC" id="6.1.1.2"/>
    </reaction>
</comment>
<comment type="similarity">
    <text evidence="1">Belongs to the class-I aminoacyl-tRNA synthetase family.</text>
</comment>
<dbReference type="Proteomes" id="UP000254621">
    <property type="component" value="Unassembled WGS sequence"/>
</dbReference>
<evidence type="ECO:0000256" key="3">
    <source>
        <dbReference type="ARBA" id="ARBA00022598"/>
    </source>
</evidence>
<dbReference type="STRING" id="1629.IV50_GL001280"/>
<dbReference type="InterPro" id="IPR002305">
    <property type="entry name" value="aa-tRNA-synth_Ic"/>
</dbReference>
<accession>A0A380P6W6</accession>
<evidence type="ECO:0000256" key="7">
    <source>
        <dbReference type="ARBA" id="ARBA00023146"/>
    </source>
</evidence>
<dbReference type="GO" id="GO:0004830">
    <property type="term" value="F:tryptophan-tRNA ligase activity"/>
    <property type="evidence" value="ECO:0007669"/>
    <property type="project" value="UniProtKB-EC"/>
</dbReference>
<protein>
    <recommendedName>
        <fullName evidence="2">tryptophan--tRNA ligase</fullName>
        <ecNumber evidence="2">6.1.1.2</ecNumber>
    </recommendedName>
</protein>
<dbReference type="EC" id="6.1.1.2" evidence="2"/>
<keyword evidence="4" id="KW-0547">Nucleotide-binding</keyword>
<gene>
    <name evidence="9" type="primary">trpS2_2</name>
    <name evidence="9" type="ORF">NCTC13645_02083</name>
</gene>